<keyword evidence="1" id="KW-0732">Signal</keyword>
<evidence type="ECO:0000256" key="1">
    <source>
        <dbReference type="SAM" id="SignalP"/>
    </source>
</evidence>
<comment type="caution">
    <text evidence="2">The sequence shown here is derived from an EMBL/GenBank/DDBJ whole genome shotgun (WGS) entry which is preliminary data.</text>
</comment>
<protein>
    <recommendedName>
        <fullName evidence="4">Thionin-like protein</fullName>
    </recommendedName>
</protein>
<evidence type="ECO:0000313" key="3">
    <source>
        <dbReference type="Proteomes" id="UP001634007"/>
    </source>
</evidence>
<evidence type="ECO:0000313" key="2">
    <source>
        <dbReference type="EMBL" id="KAL3721039.1"/>
    </source>
</evidence>
<sequence>MERVGVAKLAKGVMIIMVLLLVHAAVETEARRNDDECFQKCSSRCAGMGRPICRVICKMRCKSHPLMNLDDTCISGCAESTCNSIGPLGTISQS</sequence>
<dbReference type="AlphaFoldDB" id="A0ABD3J408"/>
<reference evidence="2 3" key="1">
    <citation type="submission" date="2024-11" db="EMBL/GenBank/DDBJ databases">
        <title>Chromosome-level genome assembly of Eucalyptus globulus Labill. provides insights into its genome evolution.</title>
        <authorList>
            <person name="Li X."/>
        </authorList>
    </citation>
    <scope>NUCLEOTIDE SEQUENCE [LARGE SCALE GENOMIC DNA]</scope>
    <source>
        <strain evidence="2">CL2024</strain>
        <tissue evidence="2">Fresh tender leaves</tissue>
    </source>
</reference>
<dbReference type="EMBL" id="JBJKBG010000010">
    <property type="protein sequence ID" value="KAL3721039.1"/>
    <property type="molecule type" value="Genomic_DNA"/>
</dbReference>
<feature type="chain" id="PRO_5044794295" description="Thionin-like protein" evidence="1">
    <location>
        <begin position="25"/>
        <end position="94"/>
    </location>
</feature>
<keyword evidence="3" id="KW-1185">Reference proteome</keyword>
<feature type="signal peptide" evidence="1">
    <location>
        <begin position="1"/>
        <end position="24"/>
    </location>
</feature>
<dbReference type="Proteomes" id="UP001634007">
    <property type="component" value="Unassembled WGS sequence"/>
</dbReference>
<evidence type="ECO:0008006" key="4">
    <source>
        <dbReference type="Google" id="ProtNLM"/>
    </source>
</evidence>
<name>A0ABD3J408_EUCGL</name>
<accession>A0ABD3J408</accession>
<gene>
    <name evidence="2" type="ORF">ACJRO7_005802</name>
</gene>
<proteinExistence type="predicted"/>
<organism evidence="2 3">
    <name type="scientific">Eucalyptus globulus</name>
    <name type="common">Tasmanian blue gum</name>
    <dbReference type="NCBI Taxonomy" id="34317"/>
    <lineage>
        <taxon>Eukaryota</taxon>
        <taxon>Viridiplantae</taxon>
        <taxon>Streptophyta</taxon>
        <taxon>Embryophyta</taxon>
        <taxon>Tracheophyta</taxon>
        <taxon>Spermatophyta</taxon>
        <taxon>Magnoliopsida</taxon>
        <taxon>eudicotyledons</taxon>
        <taxon>Gunneridae</taxon>
        <taxon>Pentapetalae</taxon>
        <taxon>rosids</taxon>
        <taxon>malvids</taxon>
        <taxon>Myrtales</taxon>
        <taxon>Myrtaceae</taxon>
        <taxon>Myrtoideae</taxon>
        <taxon>Eucalypteae</taxon>
        <taxon>Eucalyptus</taxon>
    </lineage>
</organism>